<proteinExistence type="predicted"/>
<dbReference type="GO" id="GO:0005524">
    <property type="term" value="F:ATP binding"/>
    <property type="evidence" value="ECO:0007669"/>
    <property type="project" value="InterPro"/>
</dbReference>
<dbReference type="InterPro" id="IPR026838">
    <property type="entry name" value="YheC/D"/>
</dbReference>
<feature type="domain" description="ATP-grasp" evidence="1">
    <location>
        <begin position="166"/>
        <end position="400"/>
    </location>
</feature>
<dbReference type="PROSITE" id="PS50975">
    <property type="entry name" value="ATP_GRASP"/>
    <property type="match status" value="1"/>
</dbReference>
<dbReference type="Gene3D" id="3.30.470.20">
    <property type="entry name" value="ATP-grasp fold, B domain"/>
    <property type="match status" value="1"/>
</dbReference>
<gene>
    <name evidence="2" type="ORF">ASZ90_018171</name>
</gene>
<evidence type="ECO:0000313" key="2">
    <source>
        <dbReference type="EMBL" id="KUG04404.1"/>
    </source>
</evidence>
<accession>A0A0W8E709</accession>
<reference evidence="2" key="1">
    <citation type="journal article" date="2015" name="Proc. Natl. Acad. Sci. U.S.A.">
        <title>Networks of energetic and metabolic interactions define dynamics in microbial communities.</title>
        <authorList>
            <person name="Embree M."/>
            <person name="Liu J.K."/>
            <person name="Al-Bassam M.M."/>
            <person name="Zengler K."/>
        </authorList>
    </citation>
    <scope>NUCLEOTIDE SEQUENCE</scope>
</reference>
<evidence type="ECO:0000259" key="1">
    <source>
        <dbReference type="PROSITE" id="PS50975"/>
    </source>
</evidence>
<sequence length="406" mass="46721">MNIVSENSNLPPDFAILNKSAARTLNLPGSRYLVYSVDQDELLIGPVVGIMTTAIRNNHGPSGKTGRLFKELIDYSSRKGIFVYLFSPDGISRDHYYIRGITISHNSWKPGRFAWPDIIYNRIRFRKIEKQQAISRLLYELNKDPRVYIFNSRFLNKKEVHEALKNQPQVKNMIPDTEVFSRQNLQGMLQRYSEVFIKPNHGSIGRGIFKVRWISPRRYSFAGVSSSATVWKGPYTFDLLFRHLSIEVSRKNYLIQQAVDLSRYNSRLFDVRSQVQKDQHGEWILTGAAVRVAGKGRFVTHIPNGGRAEVFDDVVTRVFPSIRTRQEINKQLEDISTLVPLILEKELGINLGILTMDLGIDINGKIWILEVNSKPSSFDEDDIRTKHLQNLTDYFVYAARNKNRKG</sequence>
<dbReference type="InterPro" id="IPR011761">
    <property type="entry name" value="ATP-grasp"/>
</dbReference>
<organism evidence="2">
    <name type="scientific">hydrocarbon metagenome</name>
    <dbReference type="NCBI Taxonomy" id="938273"/>
    <lineage>
        <taxon>unclassified sequences</taxon>
        <taxon>metagenomes</taxon>
        <taxon>ecological metagenomes</taxon>
    </lineage>
</organism>
<dbReference type="EMBL" id="LNQE01001849">
    <property type="protein sequence ID" value="KUG04404.1"/>
    <property type="molecule type" value="Genomic_DNA"/>
</dbReference>
<dbReference type="GO" id="GO:0046872">
    <property type="term" value="F:metal ion binding"/>
    <property type="evidence" value="ECO:0007669"/>
    <property type="project" value="InterPro"/>
</dbReference>
<dbReference type="Pfam" id="PF14398">
    <property type="entry name" value="ATPgrasp_YheCD"/>
    <property type="match status" value="1"/>
</dbReference>
<name>A0A0W8E709_9ZZZZ</name>
<comment type="caution">
    <text evidence="2">The sequence shown here is derived from an EMBL/GenBank/DDBJ whole genome shotgun (WGS) entry which is preliminary data.</text>
</comment>
<dbReference type="AlphaFoldDB" id="A0A0W8E709"/>
<protein>
    <recommendedName>
        <fullName evidence="1">ATP-grasp domain-containing protein</fullName>
    </recommendedName>
</protein>
<dbReference type="SUPFAM" id="SSF56059">
    <property type="entry name" value="Glutathione synthetase ATP-binding domain-like"/>
    <property type="match status" value="1"/>
</dbReference>